<keyword evidence="5 7" id="KW-1133">Transmembrane helix</keyword>
<evidence type="ECO:0000313" key="9">
    <source>
        <dbReference type="EMBL" id="UJO21961.1"/>
    </source>
</evidence>
<evidence type="ECO:0000313" key="10">
    <source>
        <dbReference type="Proteomes" id="UP000756132"/>
    </source>
</evidence>
<evidence type="ECO:0000256" key="4">
    <source>
        <dbReference type="ARBA" id="ARBA00022692"/>
    </source>
</evidence>
<dbReference type="Pfam" id="PF00083">
    <property type="entry name" value="Sugar_tr"/>
    <property type="match status" value="1"/>
</dbReference>
<dbReference type="AlphaFoldDB" id="A0A9Q8PGF1"/>
<reference evidence="9" key="2">
    <citation type="journal article" date="2022" name="Microb. Genom.">
        <title>A chromosome-scale genome assembly of the tomato pathogen Cladosporium fulvum reveals a compartmentalized genome architecture and the presence of a dispensable chromosome.</title>
        <authorList>
            <person name="Zaccaron A.Z."/>
            <person name="Chen L.H."/>
            <person name="Samaras A."/>
            <person name="Stergiopoulos I."/>
        </authorList>
    </citation>
    <scope>NUCLEOTIDE SEQUENCE</scope>
    <source>
        <strain evidence="9">Race5_Kim</strain>
    </source>
</reference>
<evidence type="ECO:0000256" key="2">
    <source>
        <dbReference type="ARBA" id="ARBA00010992"/>
    </source>
</evidence>
<protein>
    <submittedName>
        <fullName evidence="9">Lactose permease</fullName>
    </submittedName>
</protein>
<dbReference type="PANTHER" id="PTHR48022:SF64">
    <property type="entry name" value="MAJOR FACILITATOR SUPERFAMILY (MFS) PROFILE DOMAIN-CONTAINING PROTEIN"/>
    <property type="match status" value="1"/>
</dbReference>
<dbReference type="InterPro" id="IPR005828">
    <property type="entry name" value="MFS_sugar_transport-like"/>
</dbReference>
<dbReference type="KEGG" id="ffu:CLAFUR5_08993"/>
<feature type="transmembrane region" description="Helical" evidence="7">
    <location>
        <begin position="106"/>
        <end position="128"/>
    </location>
</feature>
<name>A0A9Q8PGF1_PASFU</name>
<feature type="domain" description="Major facilitator superfamily (MFS) profile" evidence="8">
    <location>
        <begin position="68"/>
        <end position="477"/>
    </location>
</feature>
<sequence length="477" mass="53551">MSIHVDIVRSLAQSVQRLRLPFTSIVSPTTKMDHKDPDFQHSEVVLEKLEVPNVTWYKHAGLRRLYIMMPILFLGATTNGYDGSLLNGLQTLDPWQDEFGHPNGSTLGLFSAILQIGAFSAIFFSAYLADTFGRKKGVVIGIIVLCIGMILQVVPGKTNGMFIGGRFLVGLGSNLSQGSAPLLIMELAHPQHRGKLTVMYNTLWYVGSIVAAWTVYGTQKYTGSAVWRIPVGLQALMPVIQLVGIWLLPESPRWQVMKDKPEQALATLVKYHANGDSNDHFVQAEFQEIRDALRLDKQYAKQGWSILVKTPGNRKRLLPIALVAFFSQCSGNGLVSYYLHSILESVGITNANEQALFNGGLQIWSFLGCDWILGIPGGQLWQEEALLDRWYWHARHFHHLDSLLGRVCTDWKSWCWQVCLGHDLLVLWSCWFRMARIDCGILCRDLAIQHSCQGASIEHGFRLNCFGAESVRKSDRP</sequence>
<feature type="transmembrane region" description="Helical" evidence="7">
    <location>
        <begin position="227"/>
        <end position="248"/>
    </location>
</feature>
<reference evidence="9" key="1">
    <citation type="submission" date="2021-12" db="EMBL/GenBank/DDBJ databases">
        <authorList>
            <person name="Zaccaron A."/>
            <person name="Stergiopoulos I."/>
        </authorList>
    </citation>
    <scope>NUCLEOTIDE SEQUENCE</scope>
    <source>
        <strain evidence="9">Race5_Kim</strain>
    </source>
</reference>
<dbReference type="GO" id="GO:0016020">
    <property type="term" value="C:membrane"/>
    <property type="evidence" value="ECO:0007669"/>
    <property type="project" value="UniProtKB-SubCell"/>
</dbReference>
<dbReference type="InterPro" id="IPR050360">
    <property type="entry name" value="MFS_Sugar_Transporters"/>
</dbReference>
<gene>
    <name evidence="9" type="ORF">CLAFUR5_08993</name>
</gene>
<dbReference type="SUPFAM" id="SSF103473">
    <property type="entry name" value="MFS general substrate transporter"/>
    <property type="match status" value="1"/>
</dbReference>
<dbReference type="Gene3D" id="1.20.1250.20">
    <property type="entry name" value="MFS general substrate transporter like domains"/>
    <property type="match status" value="1"/>
</dbReference>
<dbReference type="Proteomes" id="UP000756132">
    <property type="component" value="Chromosome 9"/>
</dbReference>
<keyword evidence="3" id="KW-0813">Transport</keyword>
<dbReference type="EMBL" id="CP090171">
    <property type="protein sequence ID" value="UJO21961.1"/>
    <property type="molecule type" value="Genomic_DNA"/>
</dbReference>
<dbReference type="FunFam" id="1.20.1250.20:FF:000134">
    <property type="entry name" value="MFS sugar transporter protein"/>
    <property type="match status" value="1"/>
</dbReference>
<comment type="subcellular location">
    <subcellularLocation>
        <location evidence="1">Membrane</location>
        <topology evidence="1">Multi-pass membrane protein</topology>
    </subcellularLocation>
</comment>
<accession>A0A9Q8PGF1</accession>
<dbReference type="RefSeq" id="XP_047766327.1">
    <property type="nucleotide sequence ID" value="XM_047908141.1"/>
</dbReference>
<evidence type="ECO:0000256" key="1">
    <source>
        <dbReference type="ARBA" id="ARBA00004141"/>
    </source>
</evidence>
<dbReference type="InterPro" id="IPR036259">
    <property type="entry name" value="MFS_trans_sf"/>
</dbReference>
<dbReference type="GO" id="GO:0005351">
    <property type="term" value="F:carbohydrate:proton symporter activity"/>
    <property type="evidence" value="ECO:0007669"/>
    <property type="project" value="TreeGrafter"/>
</dbReference>
<evidence type="ECO:0000256" key="5">
    <source>
        <dbReference type="ARBA" id="ARBA00022989"/>
    </source>
</evidence>
<dbReference type="PANTHER" id="PTHR48022">
    <property type="entry name" value="PLASTIDIC GLUCOSE TRANSPORTER 4"/>
    <property type="match status" value="1"/>
</dbReference>
<comment type="similarity">
    <text evidence="2">Belongs to the major facilitator superfamily. Sugar transporter (TC 2.A.1.1) family.</text>
</comment>
<feature type="transmembrane region" description="Helical" evidence="7">
    <location>
        <begin position="65"/>
        <end position="86"/>
    </location>
</feature>
<dbReference type="PROSITE" id="PS50850">
    <property type="entry name" value="MFS"/>
    <property type="match status" value="1"/>
</dbReference>
<feature type="transmembrane region" description="Helical" evidence="7">
    <location>
        <begin position="196"/>
        <end position="215"/>
    </location>
</feature>
<evidence type="ECO:0000256" key="7">
    <source>
        <dbReference type="SAM" id="Phobius"/>
    </source>
</evidence>
<dbReference type="InterPro" id="IPR020846">
    <property type="entry name" value="MFS_dom"/>
</dbReference>
<keyword evidence="6 7" id="KW-0472">Membrane</keyword>
<evidence type="ECO:0000259" key="8">
    <source>
        <dbReference type="PROSITE" id="PS50850"/>
    </source>
</evidence>
<dbReference type="GeneID" id="71988871"/>
<keyword evidence="10" id="KW-1185">Reference proteome</keyword>
<evidence type="ECO:0000256" key="6">
    <source>
        <dbReference type="ARBA" id="ARBA00023136"/>
    </source>
</evidence>
<keyword evidence="4 7" id="KW-0812">Transmembrane</keyword>
<evidence type="ECO:0000256" key="3">
    <source>
        <dbReference type="ARBA" id="ARBA00022448"/>
    </source>
</evidence>
<dbReference type="OrthoDB" id="3626229at2759"/>
<proteinExistence type="inferred from homology"/>
<feature type="transmembrane region" description="Helical" evidence="7">
    <location>
        <begin position="137"/>
        <end position="155"/>
    </location>
</feature>
<organism evidence="9 10">
    <name type="scientific">Passalora fulva</name>
    <name type="common">Tomato leaf mold</name>
    <name type="synonym">Cladosporium fulvum</name>
    <dbReference type="NCBI Taxonomy" id="5499"/>
    <lineage>
        <taxon>Eukaryota</taxon>
        <taxon>Fungi</taxon>
        <taxon>Dikarya</taxon>
        <taxon>Ascomycota</taxon>
        <taxon>Pezizomycotina</taxon>
        <taxon>Dothideomycetes</taxon>
        <taxon>Dothideomycetidae</taxon>
        <taxon>Mycosphaerellales</taxon>
        <taxon>Mycosphaerellaceae</taxon>
        <taxon>Fulvia</taxon>
    </lineage>
</organism>